<dbReference type="PANTHER" id="PTHR47891">
    <property type="entry name" value="TRANSPORTER-RELATED"/>
    <property type="match status" value="1"/>
</dbReference>
<dbReference type="GO" id="GO:0046873">
    <property type="term" value="F:metal ion transmembrane transporter activity"/>
    <property type="evidence" value="ECO:0007669"/>
    <property type="project" value="InterPro"/>
</dbReference>
<reference evidence="1 2" key="1">
    <citation type="journal article" date="2013" name="PLoS ONE">
        <title>Lactobacillus paracasei comparative genomics: towards species pan-genome definition and exploitation of diversity.</title>
        <authorList>
            <person name="Smokvina T."/>
            <person name="Wels M."/>
            <person name="Polka J."/>
            <person name="Chervaux C."/>
            <person name="Brisse S."/>
            <person name="Boekhorst J."/>
            <person name="van Hylckama Vlieg J.E."/>
            <person name="Siezen R.J."/>
        </authorList>
    </citation>
    <scope>NUCLEOTIDE SEQUENCE [LARGE SCALE GENOMIC DNA]</scope>
    <source>
        <strain evidence="1 2">Lpp7</strain>
    </source>
</reference>
<organism evidence="1 2">
    <name type="scientific">Lacticaseibacillus paracasei subsp. paracasei Lpp7</name>
    <dbReference type="NCBI Taxonomy" id="1256200"/>
    <lineage>
        <taxon>Bacteria</taxon>
        <taxon>Bacillati</taxon>
        <taxon>Bacillota</taxon>
        <taxon>Bacilli</taxon>
        <taxon>Lactobacillales</taxon>
        <taxon>Lactobacillaceae</taxon>
        <taxon>Lacticaseibacillus</taxon>
    </lineage>
</organism>
<dbReference type="InterPro" id="IPR045861">
    <property type="entry name" value="CorA_cytoplasmic_dom"/>
</dbReference>
<dbReference type="PANTHER" id="PTHR47891:SF1">
    <property type="entry name" value="CORA-MAGNESIUM AND COBALT TRANSPORTER"/>
    <property type="match status" value="1"/>
</dbReference>
<name>A0A8E0IDM6_LACPA</name>
<sequence length="114" mass="12738">MITRYQIQPRGNMQVTTDDQANWIRVSAPLPQELQTLATTYGLPATYLAAATDQHENARVEGLNPADQVPGLIVLRYPVETTSETGFDQYNTVPMTMILLNDRVITITHDPLEP</sequence>
<dbReference type="AlphaFoldDB" id="A0A8E0IDM6"/>
<dbReference type="SUPFAM" id="SSF143865">
    <property type="entry name" value="CorA soluble domain-like"/>
    <property type="match status" value="1"/>
</dbReference>
<protein>
    <submittedName>
        <fullName evidence="1">Mg2+ and Co2+ transporter</fullName>
    </submittedName>
</protein>
<dbReference type="InterPro" id="IPR047199">
    <property type="entry name" value="CorA-like"/>
</dbReference>
<gene>
    <name evidence="1" type="ORF">Lpp7_14330</name>
</gene>
<comment type="caution">
    <text evidence="1">The sequence shown here is derived from an EMBL/GenBank/DDBJ whole genome shotgun (WGS) entry which is preliminary data.</text>
</comment>
<dbReference type="Pfam" id="PF01544">
    <property type="entry name" value="CorA"/>
    <property type="match status" value="1"/>
</dbReference>
<dbReference type="Proteomes" id="UP000014303">
    <property type="component" value="Unassembled WGS sequence"/>
</dbReference>
<dbReference type="Gene3D" id="3.30.460.20">
    <property type="entry name" value="CorA soluble domain-like"/>
    <property type="match status" value="1"/>
</dbReference>
<dbReference type="EMBL" id="ANJV01000389">
    <property type="protein sequence ID" value="EPC48761.1"/>
    <property type="molecule type" value="Genomic_DNA"/>
</dbReference>
<accession>A0A8E0IDM6</accession>
<evidence type="ECO:0000313" key="2">
    <source>
        <dbReference type="Proteomes" id="UP000014303"/>
    </source>
</evidence>
<dbReference type="GO" id="GO:0016020">
    <property type="term" value="C:membrane"/>
    <property type="evidence" value="ECO:0007669"/>
    <property type="project" value="InterPro"/>
</dbReference>
<dbReference type="InterPro" id="IPR002523">
    <property type="entry name" value="MgTranspt_CorA/ZnTranspt_ZntB"/>
</dbReference>
<evidence type="ECO:0000313" key="1">
    <source>
        <dbReference type="EMBL" id="EPC48761.1"/>
    </source>
</evidence>
<proteinExistence type="predicted"/>
<feature type="non-terminal residue" evidence="1">
    <location>
        <position position="114"/>
    </location>
</feature>